<keyword evidence="3" id="KW-0378">Hydrolase</keyword>
<protein>
    <submittedName>
        <fullName evidence="3">Alpha/beta hydrolase</fullName>
    </submittedName>
</protein>
<dbReference type="EMBL" id="SVBY01000033">
    <property type="protein sequence ID" value="MBE6092700.1"/>
    <property type="molecule type" value="Genomic_DNA"/>
</dbReference>
<organism evidence="3 4">
    <name type="scientific">Selenomonas ruminantium</name>
    <dbReference type="NCBI Taxonomy" id="971"/>
    <lineage>
        <taxon>Bacteria</taxon>
        <taxon>Bacillati</taxon>
        <taxon>Bacillota</taxon>
        <taxon>Negativicutes</taxon>
        <taxon>Selenomonadales</taxon>
        <taxon>Selenomonadaceae</taxon>
        <taxon>Selenomonas</taxon>
    </lineage>
</organism>
<comment type="caution">
    <text evidence="3">The sequence shown here is derived from an EMBL/GenBank/DDBJ whole genome shotgun (WGS) entry which is preliminary data.</text>
</comment>
<gene>
    <name evidence="3" type="ORF">E7201_05990</name>
</gene>
<evidence type="ECO:0000259" key="2">
    <source>
        <dbReference type="Pfam" id="PF03959"/>
    </source>
</evidence>
<dbReference type="InterPro" id="IPR029058">
    <property type="entry name" value="AB_hydrolase_fold"/>
</dbReference>
<feature type="domain" description="Serine hydrolase" evidence="2">
    <location>
        <begin position="228"/>
        <end position="294"/>
    </location>
</feature>
<accession>A0A927WMR8</accession>
<dbReference type="SUPFAM" id="SSF53474">
    <property type="entry name" value="alpha/beta-Hydrolases"/>
    <property type="match status" value="1"/>
</dbReference>
<dbReference type="InterPro" id="IPR052920">
    <property type="entry name" value="DNA-binding_regulatory"/>
</dbReference>
<dbReference type="Proteomes" id="UP000761380">
    <property type="component" value="Unassembled WGS sequence"/>
</dbReference>
<reference evidence="3" key="1">
    <citation type="submission" date="2019-04" db="EMBL/GenBank/DDBJ databases">
        <title>Evolution of Biomass-Degrading Anaerobic Consortia Revealed by Metagenomics.</title>
        <authorList>
            <person name="Peng X."/>
        </authorList>
    </citation>
    <scope>NUCLEOTIDE SEQUENCE</scope>
    <source>
        <strain evidence="3">SIG240</strain>
    </source>
</reference>
<evidence type="ECO:0000313" key="4">
    <source>
        <dbReference type="Proteomes" id="UP000761380"/>
    </source>
</evidence>
<evidence type="ECO:0000259" key="1">
    <source>
        <dbReference type="Pfam" id="PF02129"/>
    </source>
</evidence>
<dbReference type="InterPro" id="IPR000383">
    <property type="entry name" value="Xaa-Pro-like_dom"/>
</dbReference>
<dbReference type="Pfam" id="PF02129">
    <property type="entry name" value="Peptidase_S15"/>
    <property type="match status" value="1"/>
</dbReference>
<dbReference type="Pfam" id="PF03959">
    <property type="entry name" value="FSH1"/>
    <property type="match status" value="1"/>
</dbReference>
<dbReference type="InterPro" id="IPR005645">
    <property type="entry name" value="FSH-like_dom"/>
</dbReference>
<dbReference type="GO" id="GO:0016787">
    <property type="term" value="F:hydrolase activity"/>
    <property type="evidence" value="ECO:0007669"/>
    <property type="project" value="UniProtKB-KW"/>
</dbReference>
<dbReference type="Gene3D" id="3.40.50.1820">
    <property type="entry name" value="alpha/beta hydrolase"/>
    <property type="match status" value="1"/>
</dbReference>
<dbReference type="PANTHER" id="PTHR43358">
    <property type="entry name" value="ALPHA/BETA-HYDROLASE"/>
    <property type="match status" value="1"/>
</dbReference>
<evidence type="ECO:0000313" key="3">
    <source>
        <dbReference type="EMBL" id="MBE6092700.1"/>
    </source>
</evidence>
<dbReference type="PANTHER" id="PTHR43358:SF4">
    <property type="entry name" value="ALPHA_BETA HYDROLASE FOLD-1 DOMAIN-CONTAINING PROTEIN"/>
    <property type="match status" value="1"/>
</dbReference>
<sequence length="324" mass="35388">MVIMMNYNRKRRWGTVVIVFIAAVLAAGYVIGDYFVDYALKRGNETDPLAPPAACVNILDKSREMPEEPAVPTEEWRMTMPDGRNVVAVSYRPAQTGHRWVILAHGYGRDHRYVRDYAEVYLKQGYHVLSPDLCAAGESDGQYITMGGKESEEIAKWAAKVKESDDDAEIVLHGISMGAATVMLAAGRYEMPGLAAVIEDCGYTSAYDMFTNQLDVIFGLPEFPIMTCVDIVSGIKTGVKVSDAAPIKAVPGIKVPIMFIHGTADKLVPPSMMDKLYNACPAPKSKFIVEGAGHGDAMTVAGKEYWEAVFSFLDDCPGALSISR</sequence>
<feature type="domain" description="Xaa-Pro dipeptidyl-peptidase-like" evidence="1">
    <location>
        <begin position="82"/>
        <end position="211"/>
    </location>
</feature>
<name>A0A927WMR8_SELRU</name>
<dbReference type="AlphaFoldDB" id="A0A927WMR8"/>
<proteinExistence type="predicted"/>